<feature type="transmembrane region" description="Helical" evidence="1">
    <location>
        <begin position="187"/>
        <end position="207"/>
    </location>
</feature>
<feature type="transmembrane region" description="Helical" evidence="1">
    <location>
        <begin position="42"/>
        <end position="63"/>
    </location>
</feature>
<evidence type="ECO:0000313" key="3">
    <source>
        <dbReference type="Proteomes" id="UP001178507"/>
    </source>
</evidence>
<dbReference type="SUPFAM" id="SSF103481">
    <property type="entry name" value="Multidrug resistance efflux transporter EmrE"/>
    <property type="match status" value="1"/>
</dbReference>
<reference evidence="2" key="1">
    <citation type="submission" date="2023-08" db="EMBL/GenBank/DDBJ databases">
        <authorList>
            <person name="Chen Y."/>
            <person name="Shah S."/>
            <person name="Dougan E. K."/>
            <person name="Thang M."/>
            <person name="Chan C."/>
        </authorList>
    </citation>
    <scope>NUCLEOTIDE SEQUENCE</scope>
</reference>
<proteinExistence type="predicted"/>
<keyword evidence="1" id="KW-0812">Transmembrane</keyword>
<keyword evidence="3" id="KW-1185">Reference proteome</keyword>
<sequence length="333" mass="36154">MGGECFKRLKEAEGIVAAFLCSLVYTALLASNKQLQSLDWPYFFISGSAALLVSLFNLAHLWWRRLLHVPSDVKWVILRGSLGSTSNCLSVFAVLAGAHVGSIAALRSANSIVASLGTVALGEEFGWMHLVSVTLFVLGAVLTADPEEVLATLGSTLLGNGLALASGICNGCAFLTGRKVKDVHPSFLIISNTLHTWILCWTLHFVLRVPDESFQSMEGVHLQSIMLLLCIPMIMHFLPTFSSIASQKCSAAVATTVITATNMLLGYGLDYLLYQRLVQRLTFVGAILIFLAVLTMLLTQVRRDSVKDKLPVDEEISNLSLLDTEHAGQKTCI</sequence>
<comment type="caution">
    <text evidence="2">The sequence shown here is derived from an EMBL/GenBank/DDBJ whole genome shotgun (WGS) entry which is preliminary data.</text>
</comment>
<name>A0AA36MRC3_9DINO</name>
<feature type="transmembrane region" description="Helical" evidence="1">
    <location>
        <begin position="127"/>
        <end position="144"/>
    </location>
</feature>
<gene>
    <name evidence="2" type="ORF">EVOR1521_LOCUS10032</name>
</gene>
<dbReference type="AlphaFoldDB" id="A0AA36MRC3"/>
<dbReference type="InterPro" id="IPR037185">
    <property type="entry name" value="EmrE-like"/>
</dbReference>
<feature type="transmembrane region" description="Helical" evidence="1">
    <location>
        <begin position="250"/>
        <end position="269"/>
    </location>
</feature>
<feature type="transmembrane region" description="Helical" evidence="1">
    <location>
        <begin position="83"/>
        <end position="106"/>
    </location>
</feature>
<accession>A0AA36MRC3</accession>
<feature type="transmembrane region" description="Helical" evidence="1">
    <location>
        <begin position="12"/>
        <end position="30"/>
    </location>
</feature>
<dbReference type="EMBL" id="CAUJNA010000935">
    <property type="protein sequence ID" value="CAJ1382710.1"/>
    <property type="molecule type" value="Genomic_DNA"/>
</dbReference>
<feature type="transmembrane region" description="Helical" evidence="1">
    <location>
        <begin position="219"/>
        <end position="238"/>
    </location>
</feature>
<keyword evidence="1" id="KW-1133">Transmembrane helix</keyword>
<organism evidence="2 3">
    <name type="scientific">Effrenium voratum</name>
    <dbReference type="NCBI Taxonomy" id="2562239"/>
    <lineage>
        <taxon>Eukaryota</taxon>
        <taxon>Sar</taxon>
        <taxon>Alveolata</taxon>
        <taxon>Dinophyceae</taxon>
        <taxon>Suessiales</taxon>
        <taxon>Symbiodiniaceae</taxon>
        <taxon>Effrenium</taxon>
    </lineage>
</organism>
<keyword evidence="1" id="KW-0472">Membrane</keyword>
<evidence type="ECO:0000256" key="1">
    <source>
        <dbReference type="SAM" id="Phobius"/>
    </source>
</evidence>
<dbReference type="Proteomes" id="UP001178507">
    <property type="component" value="Unassembled WGS sequence"/>
</dbReference>
<evidence type="ECO:0000313" key="2">
    <source>
        <dbReference type="EMBL" id="CAJ1382710.1"/>
    </source>
</evidence>
<feature type="transmembrane region" description="Helical" evidence="1">
    <location>
        <begin position="281"/>
        <end position="299"/>
    </location>
</feature>
<protein>
    <submittedName>
        <fullName evidence="2">Uncharacterized protein</fullName>
    </submittedName>
</protein>